<proteinExistence type="predicted"/>
<sequence length="128" mass="14372">MAHRIISQEEENGRDTSGQNSLSIQHIRDGTTDLNTDGILWIGGSSSLPLGLSSAYYEGFVGLCRLYNRGQKSDSSNYERKEKYSVLSTFKSLATIVDVQSVVDFQLLLLIRFIQERKISKVDKTFCS</sequence>
<organism evidence="2 3">
    <name type="scientific">Caerostris extrusa</name>
    <name type="common">Bark spider</name>
    <name type="synonym">Caerostris bankana</name>
    <dbReference type="NCBI Taxonomy" id="172846"/>
    <lineage>
        <taxon>Eukaryota</taxon>
        <taxon>Metazoa</taxon>
        <taxon>Ecdysozoa</taxon>
        <taxon>Arthropoda</taxon>
        <taxon>Chelicerata</taxon>
        <taxon>Arachnida</taxon>
        <taxon>Araneae</taxon>
        <taxon>Araneomorphae</taxon>
        <taxon>Entelegynae</taxon>
        <taxon>Araneoidea</taxon>
        <taxon>Araneidae</taxon>
        <taxon>Caerostris</taxon>
    </lineage>
</organism>
<comment type="caution">
    <text evidence="2">The sequence shown here is derived from an EMBL/GenBank/DDBJ whole genome shotgun (WGS) entry which is preliminary data.</text>
</comment>
<evidence type="ECO:0000313" key="3">
    <source>
        <dbReference type="Proteomes" id="UP001054945"/>
    </source>
</evidence>
<keyword evidence="3" id="KW-1185">Reference proteome</keyword>
<protein>
    <submittedName>
        <fullName evidence="2">Uncharacterized protein</fullName>
    </submittedName>
</protein>
<dbReference type="Proteomes" id="UP001054945">
    <property type="component" value="Unassembled WGS sequence"/>
</dbReference>
<dbReference type="AlphaFoldDB" id="A0AAV4MB42"/>
<name>A0AAV4MB42_CAEEX</name>
<dbReference type="EMBL" id="BPLR01002068">
    <property type="protein sequence ID" value="GIX69601.1"/>
    <property type="molecule type" value="Genomic_DNA"/>
</dbReference>
<evidence type="ECO:0000313" key="2">
    <source>
        <dbReference type="EMBL" id="GIX69601.1"/>
    </source>
</evidence>
<gene>
    <name evidence="2" type="ORF">CEXT_695361</name>
</gene>
<reference evidence="2 3" key="1">
    <citation type="submission" date="2021-06" db="EMBL/GenBank/DDBJ databases">
        <title>Caerostris extrusa draft genome.</title>
        <authorList>
            <person name="Kono N."/>
            <person name="Arakawa K."/>
        </authorList>
    </citation>
    <scope>NUCLEOTIDE SEQUENCE [LARGE SCALE GENOMIC DNA]</scope>
</reference>
<feature type="region of interest" description="Disordered" evidence="1">
    <location>
        <begin position="1"/>
        <end position="21"/>
    </location>
</feature>
<accession>A0AAV4MB42</accession>
<evidence type="ECO:0000256" key="1">
    <source>
        <dbReference type="SAM" id="MobiDB-lite"/>
    </source>
</evidence>